<evidence type="ECO:0000313" key="4">
    <source>
        <dbReference type="Proteomes" id="UP000215914"/>
    </source>
</evidence>
<reference evidence="3" key="2">
    <citation type="submission" date="2017-02" db="EMBL/GenBank/DDBJ databases">
        <title>Sunflower complete genome.</title>
        <authorList>
            <person name="Langlade N."/>
            <person name="Munos S."/>
        </authorList>
    </citation>
    <scope>NUCLEOTIDE SEQUENCE [LARGE SCALE GENOMIC DNA]</scope>
    <source>
        <tissue evidence="3">Leaves</tissue>
    </source>
</reference>
<keyword evidence="4" id="KW-1185">Reference proteome</keyword>
<protein>
    <submittedName>
        <fullName evidence="3">Uncharacterized protein</fullName>
    </submittedName>
</protein>
<dbReference type="Pfam" id="PF03140">
    <property type="entry name" value="DUF247"/>
    <property type="match status" value="1"/>
</dbReference>
<reference evidence="2" key="3">
    <citation type="submission" date="2020-06" db="EMBL/GenBank/DDBJ databases">
        <title>Helianthus annuus Genome sequencing and assembly Release 2.</title>
        <authorList>
            <person name="Gouzy J."/>
            <person name="Langlade N."/>
            <person name="Munos S."/>
        </authorList>
    </citation>
    <scope>NUCLEOTIDE SEQUENCE</scope>
    <source>
        <tissue evidence="2">Leaves</tissue>
    </source>
</reference>
<dbReference type="Gramene" id="mRNA:HanXRQr2_Chr04g0142361">
    <property type="protein sequence ID" value="mRNA:HanXRQr2_Chr04g0142361"/>
    <property type="gene ID" value="HanXRQr2_Chr04g0142361"/>
</dbReference>
<evidence type="ECO:0000313" key="2">
    <source>
        <dbReference type="EMBL" id="KAF5808168.1"/>
    </source>
</evidence>
<feature type="transmembrane region" description="Helical" evidence="1">
    <location>
        <begin position="465"/>
        <end position="488"/>
    </location>
</feature>
<dbReference type="Proteomes" id="UP000215914">
    <property type="component" value="Chromosome 4"/>
</dbReference>
<organism evidence="3 4">
    <name type="scientific">Helianthus annuus</name>
    <name type="common">Common sunflower</name>
    <dbReference type="NCBI Taxonomy" id="4232"/>
    <lineage>
        <taxon>Eukaryota</taxon>
        <taxon>Viridiplantae</taxon>
        <taxon>Streptophyta</taxon>
        <taxon>Embryophyta</taxon>
        <taxon>Tracheophyta</taxon>
        <taxon>Spermatophyta</taxon>
        <taxon>Magnoliopsida</taxon>
        <taxon>eudicotyledons</taxon>
        <taxon>Gunneridae</taxon>
        <taxon>Pentapetalae</taxon>
        <taxon>asterids</taxon>
        <taxon>campanulids</taxon>
        <taxon>Asterales</taxon>
        <taxon>Asteraceae</taxon>
        <taxon>Asteroideae</taxon>
        <taxon>Heliantheae alliance</taxon>
        <taxon>Heliantheae</taxon>
        <taxon>Helianthus</taxon>
    </lineage>
</organism>
<evidence type="ECO:0000313" key="3">
    <source>
        <dbReference type="EMBL" id="OTG27203.1"/>
    </source>
</evidence>
<keyword evidence="1" id="KW-0812">Transmembrane</keyword>
<dbReference type="InParanoid" id="A0A251UW17"/>
<sequence length="493" mass="56067">MSHQTLISLIQPGQCILELLFLQVASQVYNLISSIRSNIIFLLLRLPFKDITFTMENGDLELGDVDIIQKGTRSLLECVRNEVKHMESFSPKIYMVPSVIRDLSASSFGPRVVSIGPLHREDENVQAFEKRKTIFLVNLLNRIDSSEHEILLSCMQKVHASMERIKQCYVLTKTYDDATVAKMLVMDACFILEFIYWYSVSDKPYPGNNLCPFTLLTDLVLLENQIPFFFLNEIYECTISKNHPNLSLIQFLHPLLHDLGIFKYQEPIKTNNISVDATHHILSLLHQCYEPQKNIKSSRVCPISIYSAVDLERAGVSIKPYKDPSWVMGMKAKPYMFPYLFGSCGKPTLGMPILTIDDTTELVLRNLIAYQQSGQTRSHITSYVWAMDMLVNTEEDVAKLVESGVLVNEMGSNEEVANIINGLGNGLVSQGFFYKEQVDTLYECCNGYWPKHMARLKRTYFSSPWNMIALLAGTILFALTVVQTIFTIKSTSN</sequence>
<dbReference type="PANTHER" id="PTHR31170">
    <property type="entry name" value="BNAC04G53230D PROTEIN"/>
    <property type="match status" value="1"/>
</dbReference>
<dbReference type="AlphaFoldDB" id="A0A251UW17"/>
<proteinExistence type="predicted"/>
<evidence type="ECO:0000256" key="1">
    <source>
        <dbReference type="SAM" id="Phobius"/>
    </source>
</evidence>
<dbReference type="InterPro" id="IPR004158">
    <property type="entry name" value="DUF247_pln"/>
</dbReference>
<dbReference type="OMA" id="IYECTIS"/>
<accession>A0A251UW17</accession>
<name>A0A251UW17_HELAN</name>
<dbReference type="EMBL" id="MNCJ02000319">
    <property type="protein sequence ID" value="KAF5808168.1"/>
    <property type="molecule type" value="Genomic_DNA"/>
</dbReference>
<dbReference type="EMBL" id="CM007893">
    <property type="protein sequence ID" value="OTG27203.1"/>
    <property type="molecule type" value="Genomic_DNA"/>
</dbReference>
<reference evidence="2 4" key="1">
    <citation type="journal article" date="2017" name="Nature">
        <title>The sunflower genome provides insights into oil metabolism, flowering and Asterid evolution.</title>
        <authorList>
            <person name="Badouin H."/>
            <person name="Gouzy J."/>
            <person name="Grassa C.J."/>
            <person name="Murat F."/>
            <person name="Staton S.E."/>
            <person name="Cottret L."/>
            <person name="Lelandais-Briere C."/>
            <person name="Owens G.L."/>
            <person name="Carrere S."/>
            <person name="Mayjonade B."/>
            <person name="Legrand L."/>
            <person name="Gill N."/>
            <person name="Kane N.C."/>
            <person name="Bowers J.E."/>
            <person name="Hubner S."/>
            <person name="Bellec A."/>
            <person name="Berard A."/>
            <person name="Berges H."/>
            <person name="Blanchet N."/>
            <person name="Boniface M.C."/>
            <person name="Brunel D."/>
            <person name="Catrice O."/>
            <person name="Chaidir N."/>
            <person name="Claudel C."/>
            <person name="Donnadieu C."/>
            <person name="Faraut T."/>
            <person name="Fievet G."/>
            <person name="Helmstetter N."/>
            <person name="King M."/>
            <person name="Knapp S.J."/>
            <person name="Lai Z."/>
            <person name="Le Paslier M.C."/>
            <person name="Lippi Y."/>
            <person name="Lorenzon L."/>
            <person name="Mandel J.R."/>
            <person name="Marage G."/>
            <person name="Marchand G."/>
            <person name="Marquand E."/>
            <person name="Bret-Mestries E."/>
            <person name="Morien E."/>
            <person name="Nambeesan S."/>
            <person name="Nguyen T."/>
            <person name="Pegot-Espagnet P."/>
            <person name="Pouilly N."/>
            <person name="Raftis F."/>
            <person name="Sallet E."/>
            <person name="Schiex T."/>
            <person name="Thomas J."/>
            <person name="Vandecasteele C."/>
            <person name="Vares D."/>
            <person name="Vear F."/>
            <person name="Vautrin S."/>
            <person name="Crespi M."/>
            <person name="Mangin B."/>
            <person name="Burke J.M."/>
            <person name="Salse J."/>
            <person name="Munos S."/>
            <person name="Vincourt P."/>
            <person name="Rieseberg L.H."/>
            <person name="Langlade N.B."/>
        </authorList>
    </citation>
    <scope>NUCLEOTIDE SEQUENCE [LARGE SCALE GENOMIC DNA]</scope>
    <source>
        <strain evidence="4">cv. SF193</strain>
        <tissue evidence="2">Leaves</tissue>
    </source>
</reference>
<keyword evidence="1" id="KW-1133">Transmembrane helix</keyword>
<dbReference type="PANTHER" id="PTHR31170:SF25">
    <property type="entry name" value="BNAA09G04570D PROTEIN"/>
    <property type="match status" value="1"/>
</dbReference>
<gene>
    <name evidence="3" type="ORF">HannXRQ_Chr04g0097491</name>
    <name evidence="2" type="ORF">HanXRQr2_Chr04g0142361</name>
</gene>
<keyword evidence="1" id="KW-0472">Membrane</keyword>